<dbReference type="AlphaFoldDB" id="A0A8H6JDG7"/>
<protein>
    <submittedName>
        <fullName evidence="1">Uncharacterized protein</fullName>
    </submittedName>
</protein>
<comment type="caution">
    <text evidence="1">The sequence shown here is derived from an EMBL/GenBank/DDBJ whole genome shotgun (WGS) entry which is preliminary data.</text>
</comment>
<evidence type="ECO:0000313" key="2">
    <source>
        <dbReference type="Proteomes" id="UP000654918"/>
    </source>
</evidence>
<organism evidence="1 2">
    <name type="scientific">Colletotrichum plurivorum</name>
    <dbReference type="NCBI Taxonomy" id="2175906"/>
    <lineage>
        <taxon>Eukaryota</taxon>
        <taxon>Fungi</taxon>
        <taxon>Dikarya</taxon>
        <taxon>Ascomycota</taxon>
        <taxon>Pezizomycotina</taxon>
        <taxon>Sordariomycetes</taxon>
        <taxon>Hypocreomycetidae</taxon>
        <taxon>Glomerellales</taxon>
        <taxon>Glomerellaceae</taxon>
        <taxon>Colletotrichum</taxon>
        <taxon>Colletotrichum orchidearum species complex</taxon>
    </lineage>
</organism>
<proteinExistence type="predicted"/>
<sequence length="245" mass="28282">MRITYIVLDKDRPAVGFAECHGLGLIPYCQENKRLLVERKVDLWRNAFHTTTAYGGIYELRRRYYNSQWGITTPTVLATKYISHTVAVWIMEASELRAAGMPPGCFTLTFKGDPVCSDIFQTVVIRDAAWQLAMEKCFERGILPKAMHPKSPYFWTSNNSWYIFDGFPRAIQDMLDKTSVVKCAFDLGVGIDVENLIEGKLAACADLKVWEEGWSIRERNYLEPHRPLPSWDSLLWENCTQWWQA</sequence>
<evidence type="ECO:0000313" key="1">
    <source>
        <dbReference type="EMBL" id="KAF6810683.1"/>
    </source>
</evidence>
<dbReference type="Proteomes" id="UP000654918">
    <property type="component" value="Unassembled WGS sequence"/>
</dbReference>
<keyword evidence="2" id="KW-1185">Reference proteome</keyword>
<gene>
    <name evidence="1" type="ORF">CPLU01_15258</name>
</gene>
<dbReference type="EMBL" id="WIGO01000488">
    <property type="protein sequence ID" value="KAF6810683.1"/>
    <property type="molecule type" value="Genomic_DNA"/>
</dbReference>
<name>A0A8H6JDG7_9PEZI</name>
<reference evidence="1" key="1">
    <citation type="journal article" date="2020" name="Phytopathology">
        <title>Genome Sequence Resources of Colletotrichum truncatum, C. plurivorum, C. musicola, and C. sojae: Four Species Pathogenic to Soybean (Glycine max).</title>
        <authorList>
            <person name="Rogerio F."/>
            <person name="Boufleur T.R."/>
            <person name="Ciampi-Guillardi M."/>
            <person name="Sukno S.A."/>
            <person name="Thon M.R."/>
            <person name="Massola Junior N.S."/>
            <person name="Baroncelli R."/>
        </authorList>
    </citation>
    <scope>NUCLEOTIDE SEQUENCE</scope>
    <source>
        <strain evidence="1">LFN00145</strain>
    </source>
</reference>
<accession>A0A8H6JDG7</accession>